<evidence type="ECO:0000313" key="3">
    <source>
        <dbReference type="Proteomes" id="UP000199603"/>
    </source>
</evidence>
<dbReference type="PANTHER" id="PTHR45947:SF3">
    <property type="entry name" value="SULFOQUINOVOSYL TRANSFERASE SQD2"/>
    <property type="match status" value="1"/>
</dbReference>
<dbReference type="Pfam" id="PF13692">
    <property type="entry name" value="Glyco_trans_1_4"/>
    <property type="match status" value="1"/>
</dbReference>
<evidence type="ECO:0000313" key="2">
    <source>
        <dbReference type="EMBL" id="SDD66381.1"/>
    </source>
</evidence>
<sequence>MTDKVLYHHRTRGRSVEGVHIRSVTAALRQLGFEVEILSLPGAHPEAPEETAAGSAAPAPSRLSRLLSAVAARAPEWLFELLELLYNGVAWWRLRARLKRAPGVWIYERYSLFLFAGVWLARRRGVPIVLEVNDSAVMPRVRPLLMRGLARRIEAWVFSRCDGLVFVSSAFRDQVLAAHGRLATCIVSPNAADITRFDPEKTDRRAIRQSLGVDGHLVCGYLGAFVEWHGIHRFIDAAAPQLAARQDLRLLLVGDGKTRRQVEASLQQHGVSAQAVLTGAVPHAQVPGLIAAMDVSVLPDSNTYGSPMKLFELMAMGVPVVAPDYGPIAEVIEHGVTGWLFPRGDMQACLETLLALKPEEIREVGERARRYVVEHRQWRNNAQQLVELFQQIEVEKKCAGLGKQGRRSEA</sequence>
<organism evidence="2 3">
    <name type="scientific">Aquimonas voraii</name>
    <dbReference type="NCBI Taxonomy" id="265719"/>
    <lineage>
        <taxon>Bacteria</taxon>
        <taxon>Pseudomonadati</taxon>
        <taxon>Pseudomonadota</taxon>
        <taxon>Gammaproteobacteria</taxon>
        <taxon>Lysobacterales</taxon>
        <taxon>Lysobacteraceae</taxon>
        <taxon>Aquimonas</taxon>
    </lineage>
</organism>
<dbReference type="SUPFAM" id="SSF53756">
    <property type="entry name" value="UDP-Glycosyltransferase/glycogen phosphorylase"/>
    <property type="match status" value="1"/>
</dbReference>
<name>A0A1G6WKQ9_9GAMM</name>
<keyword evidence="2" id="KW-0808">Transferase</keyword>
<dbReference type="OrthoDB" id="9764577at2"/>
<dbReference type="GO" id="GO:0016757">
    <property type="term" value="F:glycosyltransferase activity"/>
    <property type="evidence" value="ECO:0007669"/>
    <property type="project" value="TreeGrafter"/>
</dbReference>
<gene>
    <name evidence="2" type="ORF">SAMN04488509_10547</name>
</gene>
<reference evidence="2 3" key="1">
    <citation type="submission" date="2016-10" db="EMBL/GenBank/DDBJ databases">
        <authorList>
            <person name="de Groot N.N."/>
        </authorList>
    </citation>
    <scope>NUCLEOTIDE SEQUENCE [LARGE SCALE GENOMIC DNA]</scope>
    <source>
        <strain evidence="2 3">DSM 16957</strain>
    </source>
</reference>
<dbReference type="Pfam" id="PF13439">
    <property type="entry name" value="Glyco_transf_4"/>
    <property type="match status" value="1"/>
</dbReference>
<dbReference type="Gene3D" id="3.40.50.2000">
    <property type="entry name" value="Glycogen Phosphorylase B"/>
    <property type="match status" value="2"/>
</dbReference>
<feature type="domain" description="Glycosyltransferase subfamily 4-like N-terminal" evidence="1">
    <location>
        <begin position="19"/>
        <end position="195"/>
    </location>
</feature>
<dbReference type="STRING" id="265719.SAMN04488509_10547"/>
<evidence type="ECO:0000259" key="1">
    <source>
        <dbReference type="Pfam" id="PF13439"/>
    </source>
</evidence>
<dbReference type="AlphaFoldDB" id="A0A1G6WKQ9"/>
<dbReference type="PANTHER" id="PTHR45947">
    <property type="entry name" value="SULFOQUINOVOSYL TRANSFERASE SQD2"/>
    <property type="match status" value="1"/>
</dbReference>
<proteinExistence type="predicted"/>
<dbReference type="EMBL" id="FNAG01000005">
    <property type="protein sequence ID" value="SDD66381.1"/>
    <property type="molecule type" value="Genomic_DNA"/>
</dbReference>
<dbReference type="CDD" id="cd03794">
    <property type="entry name" value="GT4_WbuB-like"/>
    <property type="match status" value="1"/>
</dbReference>
<keyword evidence="3" id="KW-1185">Reference proteome</keyword>
<dbReference type="InterPro" id="IPR028098">
    <property type="entry name" value="Glyco_trans_4-like_N"/>
</dbReference>
<protein>
    <submittedName>
        <fullName evidence="2">Glycosyltransferase involved in cell wall bisynthesis</fullName>
    </submittedName>
</protein>
<dbReference type="RefSeq" id="WP_091242174.1">
    <property type="nucleotide sequence ID" value="NZ_FNAG01000005.1"/>
</dbReference>
<dbReference type="Proteomes" id="UP000199603">
    <property type="component" value="Unassembled WGS sequence"/>
</dbReference>
<dbReference type="InterPro" id="IPR050194">
    <property type="entry name" value="Glycosyltransferase_grp1"/>
</dbReference>
<accession>A0A1G6WKQ9</accession>